<evidence type="ECO:0000256" key="7">
    <source>
        <dbReference type="SAM" id="Phobius"/>
    </source>
</evidence>
<dbReference type="GO" id="GO:0016237">
    <property type="term" value="P:microautophagy"/>
    <property type="evidence" value="ECO:0007669"/>
    <property type="project" value="TreeGrafter"/>
</dbReference>
<keyword evidence="10" id="KW-1185">Reference proteome</keyword>
<dbReference type="InterPro" id="IPR042267">
    <property type="entry name" value="VTC_sf"/>
</dbReference>
<evidence type="ECO:0000256" key="3">
    <source>
        <dbReference type="ARBA" id="ARBA00022692"/>
    </source>
</evidence>
<keyword evidence="2" id="KW-0926">Vacuole</keyword>
<dbReference type="OrthoDB" id="5588846at2759"/>
<dbReference type="AlphaFoldDB" id="A0A9P9DRG4"/>
<dbReference type="GO" id="GO:0000329">
    <property type="term" value="C:fungal-type vacuole membrane"/>
    <property type="evidence" value="ECO:0007669"/>
    <property type="project" value="TreeGrafter"/>
</dbReference>
<keyword evidence="5 7" id="KW-0472">Membrane</keyword>
<evidence type="ECO:0000259" key="8">
    <source>
        <dbReference type="PROSITE" id="PS51382"/>
    </source>
</evidence>
<dbReference type="Gene3D" id="3.20.100.30">
    <property type="entry name" value="VTC, catalytic tunnel domain"/>
    <property type="match status" value="1"/>
</dbReference>
<feature type="transmembrane region" description="Helical" evidence="7">
    <location>
        <begin position="761"/>
        <end position="783"/>
    </location>
</feature>
<keyword evidence="4 7" id="KW-1133">Transmembrane helix</keyword>
<feature type="region of interest" description="Disordered" evidence="6">
    <location>
        <begin position="679"/>
        <end position="713"/>
    </location>
</feature>
<dbReference type="CDD" id="cd14474">
    <property type="entry name" value="SPX_YDR089W"/>
    <property type="match status" value="1"/>
</dbReference>
<dbReference type="InterPro" id="IPR018966">
    <property type="entry name" value="VTC_domain"/>
</dbReference>
<protein>
    <recommendedName>
        <fullName evidence="8">SPX domain-containing protein</fullName>
    </recommendedName>
</protein>
<feature type="domain" description="SPX" evidence="8">
    <location>
        <begin position="1"/>
        <end position="164"/>
    </location>
</feature>
<dbReference type="PANTHER" id="PTHR46140:SF1">
    <property type="entry name" value="VACUOLAR TRANSPORTER CHAPERONE COMPLEX SUBUNIT 4-RELATED"/>
    <property type="match status" value="1"/>
</dbReference>
<organism evidence="9 10">
    <name type="scientific">Dendryphion nanum</name>
    <dbReference type="NCBI Taxonomy" id="256645"/>
    <lineage>
        <taxon>Eukaryota</taxon>
        <taxon>Fungi</taxon>
        <taxon>Dikarya</taxon>
        <taxon>Ascomycota</taxon>
        <taxon>Pezizomycotina</taxon>
        <taxon>Dothideomycetes</taxon>
        <taxon>Pleosporomycetidae</taxon>
        <taxon>Pleosporales</taxon>
        <taxon>Torulaceae</taxon>
        <taxon>Dendryphion</taxon>
    </lineage>
</organism>
<dbReference type="GO" id="GO:0033254">
    <property type="term" value="C:vacuolar transporter chaperone complex"/>
    <property type="evidence" value="ECO:0007669"/>
    <property type="project" value="TreeGrafter"/>
</dbReference>
<feature type="transmembrane region" description="Helical" evidence="7">
    <location>
        <begin position="828"/>
        <end position="849"/>
    </location>
</feature>
<dbReference type="GO" id="GO:0042144">
    <property type="term" value="P:vacuole fusion, non-autophagic"/>
    <property type="evidence" value="ECO:0007669"/>
    <property type="project" value="TreeGrafter"/>
</dbReference>
<feature type="transmembrane region" description="Helical" evidence="7">
    <location>
        <begin position="795"/>
        <end position="816"/>
    </location>
</feature>
<accession>A0A9P9DRG4</accession>
<evidence type="ECO:0000256" key="4">
    <source>
        <dbReference type="ARBA" id="ARBA00022989"/>
    </source>
</evidence>
<evidence type="ECO:0000256" key="5">
    <source>
        <dbReference type="ARBA" id="ARBA00023136"/>
    </source>
</evidence>
<dbReference type="EMBL" id="JAGMWT010000007">
    <property type="protein sequence ID" value="KAH7125340.1"/>
    <property type="molecule type" value="Genomic_DNA"/>
</dbReference>
<comment type="caution">
    <text evidence="9">The sequence shown here is derived from an EMBL/GenBank/DDBJ whole genome shotgun (WGS) entry which is preliminary data.</text>
</comment>
<sequence>MKYGDTLRQRSITEWAHYNIDYDFLKDLIKHQTTSETAKALSIPGQGETIERAFGDSFFHVLLDQHNRVNNFVKSKSGEIESRLEYIGKRLAQLQSKHPNIIAGAQLPARLVEQYAKIDADVTKAGEEIRSLSRFSTVQRTGFKKILKKYKRWTRDPELGQRFHSEISGSHDSFFRMDLGYLLDQYIDVLGAVRAPLGLAGTSTTYIDSKPPSSSSSKLFAYISNGSNLDFDMAVSTVPLGQHGNSATYWVHADHVVEVQVLLLQHMRLYTSVDARVGTPRESPHATPARRKSSTTFDKHFSNEDDAGLLVLDNIQSFVRKQNANTVVSDERVASRANASCHIRWNGSEDAAVALQTTEGSESLTLTKLKRKFVDAFLNTSNPLEDSWSQSSSQYQNGNEAHESVATARSWLVKHTEVQPIAGVGSKRSRFAGLHNSPSGGIWATLDTQIFMKKDLQKHLKSNDWISEARTGSSEFAHAVLEIRREGNHSAALLQHLDRSHLVQRVHGYSLEAHAVWACCKSSITTPPLWASLLDQDIRGLPAPARRRRRKEGSVTESQSFTSPPATSTSATSFTDGQTSPFASRNGETPATSASELVEPPSLQAFKKKRRRPYAEYPPPIQAETLPQGQTQGYWNEYDNPESEDDAYYIYVDPNAPAGFPGQEFLEACIRQTKRLFGHTSTGEQSPLLPSPDYGTSDDETADEAPATNSRSYGTLDEGYFNSMLRAIRIPRQNRRRSALERQSLIAEINIRQHQREMAKLQTYISCLAAGTVLDVILGIMVATSRRKLRGEVDVAVILGVISNLILLLVAVVSLKTRHDRLGWIHQGLVYILVIGLVVADILLFKWALSL</sequence>
<gene>
    <name evidence="9" type="ORF">B0J11DRAFT_579894</name>
</gene>
<dbReference type="GO" id="GO:0006799">
    <property type="term" value="P:polyphosphate biosynthetic process"/>
    <property type="evidence" value="ECO:0007669"/>
    <property type="project" value="UniProtKB-ARBA"/>
</dbReference>
<reference evidence="9" key="1">
    <citation type="journal article" date="2021" name="Nat. Commun.">
        <title>Genetic determinants of endophytism in the Arabidopsis root mycobiome.</title>
        <authorList>
            <person name="Mesny F."/>
            <person name="Miyauchi S."/>
            <person name="Thiergart T."/>
            <person name="Pickel B."/>
            <person name="Atanasova L."/>
            <person name="Karlsson M."/>
            <person name="Huettel B."/>
            <person name="Barry K.W."/>
            <person name="Haridas S."/>
            <person name="Chen C."/>
            <person name="Bauer D."/>
            <person name="Andreopoulos W."/>
            <person name="Pangilinan J."/>
            <person name="LaButti K."/>
            <person name="Riley R."/>
            <person name="Lipzen A."/>
            <person name="Clum A."/>
            <person name="Drula E."/>
            <person name="Henrissat B."/>
            <person name="Kohler A."/>
            <person name="Grigoriev I.V."/>
            <person name="Martin F.M."/>
            <person name="Hacquard S."/>
        </authorList>
    </citation>
    <scope>NUCLEOTIDE SEQUENCE</scope>
    <source>
        <strain evidence="9">MPI-CAGE-CH-0243</strain>
    </source>
</reference>
<evidence type="ECO:0000256" key="6">
    <source>
        <dbReference type="SAM" id="MobiDB-lite"/>
    </source>
</evidence>
<feature type="compositionally biased region" description="Polar residues" evidence="6">
    <location>
        <begin position="576"/>
        <end position="595"/>
    </location>
</feature>
<comment type="subcellular location">
    <subcellularLocation>
        <location evidence="1">Vacuole membrane</location>
        <topology evidence="1">Multi-pass membrane protein</topology>
    </subcellularLocation>
</comment>
<dbReference type="PROSITE" id="PS51382">
    <property type="entry name" value="SPX"/>
    <property type="match status" value="1"/>
</dbReference>
<feature type="compositionally biased region" description="Low complexity" evidence="6">
    <location>
        <begin position="560"/>
        <end position="575"/>
    </location>
</feature>
<evidence type="ECO:0000313" key="9">
    <source>
        <dbReference type="EMBL" id="KAH7125340.1"/>
    </source>
</evidence>
<dbReference type="Pfam" id="PF09359">
    <property type="entry name" value="VTC"/>
    <property type="match status" value="1"/>
</dbReference>
<proteinExistence type="predicted"/>
<dbReference type="GO" id="GO:0007034">
    <property type="term" value="P:vacuolar transport"/>
    <property type="evidence" value="ECO:0007669"/>
    <property type="project" value="TreeGrafter"/>
</dbReference>
<feature type="region of interest" description="Disordered" evidence="6">
    <location>
        <begin position="278"/>
        <end position="298"/>
    </location>
</feature>
<feature type="region of interest" description="Disordered" evidence="6">
    <location>
        <begin position="542"/>
        <end position="640"/>
    </location>
</feature>
<evidence type="ECO:0000313" key="10">
    <source>
        <dbReference type="Proteomes" id="UP000700596"/>
    </source>
</evidence>
<keyword evidence="3 7" id="KW-0812">Transmembrane</keyword>
<dbReference type="PANTHER" id="PTHR46140">
    <property type="entry name" value="VACUOLAR TRANSPORTER CHAPERONE 1-RELATED"/>
    <property type="match status" value="1"/>
</dbReference>
<evidence type="ECO:0000256" key="2">
    <source>
        <dbReference type="ARBA" id="ARBA00022554"/>
    </source>
</evidence>
<evidence type="ECO:0000256" key="1">
    <source>
        <dbReference type="ARBA" id="ARBA00004128"/>
    </source>
</evidence>
<dbReference type="InterPro" id="IPR004331">
    <property type="entry name" value="SPX_dom"/>
</dbReference>
<dbReference type="Proteomes" id="UP000700596">
    <property type="component" value="Unassembled WGS sequence"/>
</dbReference>
<feature type="compositionally biased region" description="Polar residues" evidence="6">
    <location>
        <begin position="625"/>
        <end position="634"/>
    </location>
</feature>
<name>A0A9P9DRG4_9PLEO</name>
<dbReference type="InterPro" id="IPR051572">
    <property type="entry name" value="VTC_Complex_Subunit"/>
</dbReference>